<sequence length="170" mass="18594">MSNSGTPSTESPPAINLSLELSLGTTTNSTTTTTTTTTAPPASPATVIANHKKKDTSKVVVRFRAVGNAPILRQTMYKITATNKFMAVIQFLRKELNYRQSDPLFLYVNSVFSPAPDEIVNNLFKCFSTDGKLTVNYCTTNDKDSDNNDDDDDDDYSSSTTLLYIRCPGA</sequence>
<comment type="subunit">
    <text evidence="2 7">Forms a conjugate with ATG5.</text>
</comment>
<dbReference type="GO" id="GO:0015031">
    <property type="term" value="P:protein transport"/>
    <property type="evidence" value="ECO:0007669"/>
    <property type="project" value="UniProtKB-KW"/>
</dbReference>
<keyword evidence="4 7" id="KW-1017">Isopeptide bond</keyword>
<proteinExistence type="inferred from homology"/>
<keyword evidence="5 7" id="KW-0833">Ubl conjugation pathway</keyword>
<evidence type="ECO:0000256" key="8">
    <source>
        <dbReference type="SAM" id="MobiDB-lite"/>
    </source>
</evidence>
<dbReference type="Pfam" id="PF04110">
    <property type="entry name" value="APG12"/>
    <property type="match status" value="1"/>
</dbReference>
<keyword evidence="6 7" id="KW-0072">Autophagy</keyword>
<dbReference type="FunFam" id="3.10.20.90:FF:000150">
    <property type="entry name" value="Ubiquitin-like protein ATG12"/>
    <property type="match status" value="1"/>
</dbReference>
<dbReference type="GO" id="GO:0000422">
    <property type="term" value="P:autophagy of mitochondrion"/>
    <property type="evidence" value="ECO:0007669"/>
    <property type="project" value="TreeGrafter"/>
</dbReference>
<accession>A0A9P6LS16</accession>
<name>A0A9P6LS16_9FUNG</name>
<dbReference type="PANTHER" id="PTHR13385:SF0">
    <property type="entry name" value="UBIQUITIN-LIKE PROTEIN ATG12"/>
    <property type="match status" value="1"/>
</dbReference>
<feature type="compositionally biased region" description="Acidic residues" evidence="8">
    <location>
        <begin position="147"/>
        <end position="156"/>
    </location>
</feature>
<evidence type="ECO:0000256" key="7">
    <source>
        <dbReference type="RuleBase" id="RU361201"/>
    </source>
</evidence>
<evidence type="ECO:0000256" key="2">
    <source>
        <dbReference type="ARBA" id="ARBA00011288"/>
    </source>
</evidence>
<dbReference type="EMBL" id="JAAAHW010010320">
    <property type="protein sequence ID" value="KAF9927555.1"/>
    <property type="molecule type" value="Genomic_DNA"/>
</dbReference>
<protein>
    <recommendedName>
        <fullName evidence="3 7">Ubiquitin-like protein ATG12</fullName>
    </recommendedName>
</protein>
<dbReference type="AlphaFoldDB" id="A0A9P6LS16"/>
<dbReference type="OrthoDB" id="10003551at2759"/>
<evidence type="ECO:0000313" key="9">
    <source>
        <dbReference type="EMBL" id="KAF9927555.1"/>
    </source>
</evidence>
<evidence type="ECO:0000256" key="1">
    <source>
        <dbReference type="ARBA" id="ARBA00007778"/>
    </source>
</evidence>
<dbReference type="PANTHER" id="PTHR13385">
    <property type="entry name" value="AUTOPHAGY PROTEIN 12"/>
    <property type="match status" value="1"/>
</dbReference>
<evidence type="ECO:0000256" key="3">
    <source>
        <dbReference type="ARBA" id="ARBA00015875"/>
    </source>
</evidence>
<keyword evidence="7" id="KW-0472">Membrane</keyword>
<dbReference type="GO" id="GO:0097352">
    <property type="term" value="P:autophagosome maturation"/>
    <property type="evidence" value="ECO:0007669"/>
    <property type="project" value="TreeGrafter"/>
</dbReference>
<reference evidence="9" key="1">
    <citation type="journal article" date="2020" name="Fungal Divers.">
        <title>Resolving the Mortierellaceae phylogeny through synthesis of multi-gene phylogenetics and phylogenomics.</title>
        <authorList>
            <person name="Vandepol N."/>
            <person name="Liber J."/>
            <person name="Desiro A."/>
            <person name="Na H."/>
            <person name="Kennedy M."/>
            <person name="Barry K."/>
            <person name="Grigoriev I.V."/>
            <person name="Miller A.N."/>
            <person name="O'Donnell K."/>
            <person name="Stajich J.E."/>
            <person name="Bonito G."/>
        </authorList>
    </citation>
    <scope>NUCLEOTIDE SEQUENCE</scope>
    <source>
        <strain evidence="9">MES-2147</strain>
    </source>
</reference>
<evidence type="ECO:0000256" key="5">
    <source>
        <dbReference type="ARBA" id="ARBA00022786"/>
    </source>
</evidence>
<keyword evidence="10" id="KW-1185">Reference proteome</keyword>
<dbReference type="InterPro" id="IPR007242">
    <property type="entry name" value="Atg12"/>
</dbReference>
<dbReference type="GO" id="GO:0034045">
    <property type="term" value="C:phagophore assembly site membrane"/>
    <property type="evidence" value="ECO:0007669"/>
    <property type="project" value="UniProtKB-SubCell"/>
</dbReference>
<feature type="region of interest" description="Disordered" evidence="8">
    <location>
        <begin position="140"/>
        <end position="159"/>
    </location>
</feature>
<comment type="subcellular location">
    <subcellularLocation>
        <location evidence="7">Preautophagosomal structure membrane</location>
        <topology evidence="7">Peripheral membrane protein</topology>
    </subcellularLocation>
</comment>
<dbReference type="GO" id="GO:0034727">
    <property type="term" value="P:piecemeal microautophagy of the nucleus"/>
    <property type="evidence" value="ECO:0007669"/>
    <property type="project" value="TreeGrafter"/>
</dbReference>
<evidence type="ECO:0000256" key="4">
    <source>
        <dbReference type="ARBA" id="ARBA00022499"/>
    </source>
</evidence>
<dbReference type="CDD" id="cd01612">
    <property type="entry name" value="Ubl_ATG12"/>
    <property type="match status" value="1"/>
</dbReference>
<dbReference type="GO" id="GO:0061723">
    <property type="term" value="P:glycophagy"/>
    <property type="evidence" value="ECO:0007669"/>
    <property type="project" value="TreeGrafter"/>
</dbReference>
<gene>
    <name evidence="9" type="ORF">BGZ65_006723</name>
</gene>
<dbReference type="GO" id="GO:0019776">
    <property type="term" value="F:Atg8-family ligase activity"/>
    <property type="evidence" value="ECO:0007669"/>
    <property type="project" value="TreeGrafter"/>
</dbReference>
<comment type="caution">
    <text evidence="9">The sequence shown here is derived from an EMBL/GenBank/DDBJ whole genome shotgun (WGS) entry which is preliminary data.</text>
</comment>
<dbReference type="GO" id="GO:0000045">
    <property type="term" value="P:autophagosome assembly"/>
    <property type="evidence" value="ECO:0007669"/>
    <property type="project" value="InterPro"/>
</dbReference>
<dbReference type="GO" id="GO:0000421">
    <property type="term" value="C:autophagosome membrane"/>
    <property type="evidence" value="ECO:0007669"/>
    <property type="project" value="TreeGrafter"/>
</dbReference>
<comment type="similarity">
    <text evidence="1 7">Belongs to the ATG12 family.</text>
</comment>
<evidence type="ECO:0000313" key="10">
    <source>
        <dbReference type="Proteomes" id="UP000749646"/>
    </source>
</evidence>
<dbReference type="InterPro" id="IPR029071">
    <property type="entry name" value="Ubiquitin-like_domsf"/>
</dbReference>
<dbReference type="SUPFAM" id="SSF54236">
    <property type="entry name" value="Ubiquitin-like"/>
    <property type="match status" value="1"/>
</dbReference>
<comment type="function">
    <text evidence="7">Ubiquitin-like protein involved in cytoplasm to vacuole transport (Cvt), autophagy vesicles formation, mitophagy, and nucleophagy.</text>
</comment>
<evidence type="ECO:0000256" key="6">
    <source>
        <dbReference type="ARBA" id="ARBA00023006"/>
    </source>
</evidence>
<keyword evidence="7" id="KW-0813">Transport</keyword>
<organism evidence="9 10">
    <name type="scientific">Modicella reniformis</name>
    <dbReference type="NCBI Taxonomy" id="1440133"/>
    <lineage>
        <taxon>Eukaryota</taxon>
        <taxon>Fungi</taxon>
        <taxon>Fungi incertae sedis</taxon>
        <taxon>Mucoromycota</taxon>
        <taxon>Mortierellomycotina</taxon>
        <taxon>Mortierellomycetes</taxon>
        <taxon>Mortierellales</taxon>
        <taxon>Mortierellaceae</taxon>
        <taxon>Modicella</taxon>
    </lineage>
</organism>
<dbReference type="GO" id="GO:0034274">
    <property type="term" value="C:Atg12-Atg5-Atg16 complex"/>
    <property type="evidence" value="ECO:0007669"/>
    <property type="project" value="TreeGrafter"/>
</dbReference>
<keyword evidence="7" id="KW-0653">Protein transport</keyword>
<dbReference type="Gene3D" id="3.10.20.90">
    <property type="entry name" value="Phosphatidylinositol 3-kinase Catalytic Subunit, Chain A, domain 1"/>
    <property type="match status" value="1"/>
</dbReference>
<dbReference type="Proteomes" id="UP000749646">
    <property type="component" value="Unassembled WGS sequence"/>
</dbReference>